<reference evidence="1" key="2">
    <citation type="submission" date="2014-09" db="EMBL/GenBank/DDBJ databases">
        <title>Criblamydia sequanensis harbors a mega-plasmid encoding arsenite resistance.</title>
        <authorList>
            <person name="Bertelli C."/>
            <person name="Goesmann A."/>
            <person name="Greub G."/>
        </authorList>
    </citation>
    <scope>NUCLEOTIDE SEQUENCE [LARGE SCALE GENOMIC DNA]</scope>
    <source>
        <strain evidence="1">CRIB-18</strain>
        <plasmid evidence="1">1</plasmid>
    </source>
</reference>
<organism evidence="1">
    <name type="scientific">Candidatus Criblamydia sequanensis CRIB-18</name>
    <dbReference type="NCBI Taxonomy" id="1437425"/>
    <lineage>
        <taxon>Bacteria</taxon>
        <taxon>Pseudomonadati</taxon>
        <taxon>Chlamydiota</taxon>
        <taxon>Chlamydiia</taxon>
        <taxon>Parachlamydiales</taxon>
        <taxon>Candidatus Criblamydiaceae</taxon>
        <taxon>Candidatus Criblamydia</taxon>
    </lineage>
</organism>
<gene>
    <name evidence="1" type="ORF">CSEC_p0038</name>
</gene>
<dbReference type="EMBL" id="LK031773">
    <property type="protein sequence ID" value="CDR35309.1"/>
    <property type="molecule type" value="Genomic_DNA"/>
</dbReference>
<keyword evidence="1" id="KW-0614">Plasmid</keyword>
<dbReference type="AlphaFoldDB" id="A0A090D3F8"/>
<proteinExistence type="predicted"/>
<geneLocation type="plasmid" evidence="1">
    <name>1</name>
</geneLocation>
<sequence length="158" mass="18519">MTTHKMTKSKEHKTWIRIKMLCYNKNAKSYKSYGGRGIAMCPEWKSSFIKFFEDMGPKPEDCDGIELISLDHDFCKANCRWVGPHNRRPLSEMPGNKKKEGKRTFKESTMVCIRVEKDYHKFLKRLAIERSKETGEIYSVSQLIREIIEKNAPMPLPQ</sequence>
<evidence type="ECO:0000313" key="1">
    <source>
        <dbReference type="EMBL" id="CDR35309.1"/>
    </source>
</evidence>
<protein>
    <submittedName>
        <fullName evidence="1">Uncharacterized protein</fullName>
    </submittedName>
</protein>
<accession>A0A090D3F8</accession>
<reference evidence="1" key="1">
    <citation type="submission" date="2013-12" db="EMBL/GenBank/DDBJ databases">
        <authorList>
            <person name="Li W."/>
            <person name="Chetelat R.T."/>
        </authorList>
    </citation>
    <scope>NUCLEOTIDE SEQUENCE</scope>
    <source>
        <strain evidence="1">CRIB-18</strain>
        <plasmid evidence="1">1</plasmid>
    </source>
</reference>
<name>A0A090D3F8_9BACT</name>